<evidence type="ECO:0000313" key="4">
    <source>
        <dbReference type="EMBL" id="KAH3679777.1"/>
    </source>
</evidence>
<organism evidence="4 5">
    <name type="scientific">Wickerhamomyces pijperi</name>
    <name type="common">Yeast</name>
    <name type="synonym">Pichia pijperi</name>
    <dbReference type="NCBI Taxonomy" id="599730"/>
    <lineage>
        <taxon>Eukaryota</taxon>
        <taxon>Fungi</taxon>
        <taxon>Dikarya</taxon>
        <taxon>Ascomycota</taxon>
        <taxon>Saccharomycotina</taxon>
        <taxon>Saccharomycetes</taxon>
        <taxon>Phaffomycetales</taxon>
        <taxon>Wickerhamomycetaceae</taxon>
        <taxon>Wickerhamomyces</taxon>
    </lineage>
</organism>
<dbReference type="InterPro" id="IPR036389">
    <property type="entry name" value="RNase_III_sf"/>
</dbReference>
<dbReference type="Gene3D" id="1.10.1520.10">
    <property type="entry name" value="Ribonuclease III domain"/>
    <property type="match status" value="1"/>
</dbReference>
<dbReference type="PROSITE" id="PS50142">
    <property type="entry name" value="RNASE_3_2"/>
    <property type="match status" value="1"/>
</dbReference>
<name>A0A9P8PX41_WICPI</name>
<dbReference type="CDD" id="cd00593">
    <property type="entry name" value="RIBOc"/>
    <property type="match status" value="1"/>
</dbReference>
<dbReference type="SUPFAM" id="SSF69065">
    <property type="entry name" value="RNase III domain-like"/>
    <property type="match status" value="1"/>
</dbReference>
<feature type="compositionally biased region" description="Acidic residues" evidence="2">
    <location>
        <begin position="153"/>
        <end position="171"/>
    </location>
</feature>
<reference evidence="4" key="2">
    <citation type="submission" date="2021-01" db="EMBL/GenBank/DDBJ databases">
        <authorList>
            <person name="Schikora-Tamarit M.A."/>
        </authorList>
    </citation>
    <scope>NUCLEOTIDE SEQUENCE</scope>
    <source>
        <strain evidence="4">CBS2887</strain>
    </source>
</reference>
<feature type="domain" description="RNase III" evidence="3">
    <location>
        <begin position="203"/>
        <end position="324"/>
    </location>
</feature>
<comment type="caution">
    <text evidence="4">The sequence shown here is derived from an EMBL/GenBank/DDBJ whole genome shotgun (WGS) entry which is preliminary data.</text>
</comment>
<feature type="region of interest" description="Disordered" evidence="2">
    <location>
        <begin position="1"/>
        <end position="33"/>
    </location>
</feature>
<keyword evidence="1" id="KW-0694">RNA-binding</keyword>
<reference evidence="4" key="1">
    <citation type="journal article" date="2021" name="Open Biol.">
        <title>Shared evolutionary footprints suggest mitochondrial oxidative damage underlies multiple complex I losses in fungi.</title>
        <authorList>
            <person name="Schikora-Tamarit M.A."/>
            <person name="Marcet-Houben M."/>
            <person name="Nosek J."/>
            <person name="Gabaldon T."/>
        </authorList>
    </citation>
    <scope>NUCLEOTIDE SEQUENCE</scope>
    <source>
        <strain evidence="4">CBS2887</strain>
    </source>
</reference>
<dbReference type="GO" id="GO:0006369">
    <property type="term" value="P:termination of RNA polymerase II transcription"/>
    <property type="evidence" value="ECO:0007669"/>
    <property type="project" value="TreeGrafter"/>
</dbReference>
<sequence>MKDEQNTQHEEGISQAENMDASEPSETIYEPHSDQTINNPLKRFLDLPTIQSLNQAVYTLKDSLRVIKELAIPVEDLALQIDQLGVNDSDLNLGLRKEDIVLASCLKSYYQRDELWAIDYSLEFDSESAKGIMGQLRGKFENEFTEEKVEGVLESEEQSISDSDDEDGDEEFFPACSSPIHSSAESETNEEFNTSSYLPFPQIKDPLIRAKVFTHRSATPKYKQSSKFQAINSNYERSEFVGDYYLNFFMSCIVTEEFPSESPGELTAIRVKLVNNRRLSRWCIQYGLHEQLRIVNVTRGYNSRQKIFGDLFEAYIGGLIEDSPVENYTAVYYWLKELVLPILHEYKQKKQRIQEQISYNELNKPCLNETELNENAKNELYQQIGYASLGLRYIKKRQIEVNLVQVNLATATGEVISWGVGKNMHEAGIRAAMWALADRELINKWASKRALLDREDSVQSSDPYKTLLKGTKRNSGRYRAKSNITTRDRGYQAMKRRIRGR</sequence>
<dbReference type="GO" id="GO:0004525">
    <property type="term" value="F:ribonuclease III activity"/>
    <property type="evidence" value="ECO:0007669"/>
    <property type="project" value="InterPro"/>
</dbReference>
<dbReference type="GO" id="GO:0005654">
    <property type="term" value="C:nucleoplasm"/>
    <property type="evidence" value="ECO:0007669"/>
    <property type="project" value="TreeGrafter"/>
</dbReference>
<evidence type="ECO:0000313" key="5">
    <source>
        <dbReference type="Proteomes" id="UP000774326"/>
    </source>
</evidence>
<evidence type="ECO:0000256" key="1">
    <source>
        <dbReference type="ARBA" id="ARBA00022884"/>
    </source>
</evidence>
<dbReference type="AlphaFoldDB" id="A0A9P8PX41"/>
<gene>
    <name evidence="4" type="ORF">WICPIJ_008535</name>
</gene>
<evidence type="ECO:0000256" key="2">
    <source>
        <dbReference type="SAM" id="MobiDB-lite"/>
    </source>
</evidence>
<accession>A0A9P8PX41</accession>
<dbReference type="OrthoDB" id="2392202at2759"/>
<dbReference type="Pfam" id="PF00636">
    <property type="entry name" value="Ribonuclease_3"/>
    <property type="match status" value="1"/>
</dbReference>
<feature type="region of interest" description="Disordered" evidence="2">
    <location>
        <begin position="151"/>
        <end position="171"/>
    </location>
</feature>
<protein>
    <recommendedName>
        <fullName evidence="3">RNase III domain-containing protein</fullName>
    </recommendedName>
</protein>
<dbReference type="PANTHER" id="PTHR11207:SF0">
    <property type="entry name" value="RIBONUCLEASE 3"/>
    <property type="match status" value="1"/>
</dbReference>
<dbReference type="Gene3D" id="3.30.160.20">
    <property type="match status" value="1"/>
</dbReference>
<dbReference type="PANTHER" id="PTHR11207">
    <property type="entry name" value="RIBONUCLEASE III"/>
    <property type="match status" value="1"/>
</dbReference>
<proteinExistence type="predicted"/>
<feature type="compositionally biased region" description="Basic and acidic residues" evidence="2">
    <location>
        <begin position="1"/>
        <end position="12"/>
    </location>
</feature>
<keyword evidence="5" id="KW-1185">Reference proteome</keyword>
<dbReference type="GO" id="GO:0034475">
    <property type="term" value="P:U4 snRNA 3'-end processing"/>
    <property type="evidence" value="ECO:0007669"/>
    <property type="project" value="TreeGrafter"/>
</dbReference>
<dbReference type="Proteomes" id="UP000774326">
    <property type="component" value="Unassembled WGS sequence"/>
</dbReference>
<dbReference type="SUPFAM" id="SSF54768">
    <property type="entry name" value="dsRNA-binding domain-like"/>
    <property type="match status" value="1"/>
</dbReference>
<dbReference type="GO" id="GO:0003723">
    <property type="term" value="F:RNA binding"/>
    <property type="evidence" value="ECO:0007669"/>
    <property type="project" value="UniProtKB-KW"/>
</dbReference>
<dbReference type="InterPro" id="IPR000999">
    <property type="entry name" value="RNase_III_dom"/>
</dbReference>
<evidence type="ECO:0000259" key="3">
    <source>
        <dbReference type="PROSITE" id="PS50142"/>
    </source>
</evidence>
<dbReference type="SMART" id="SM00535">
    <property type="entry name" value="RIBOc"/>
    <property type="match status" value="1"/>
</dbReference>
<dbReference type="EMBL" id="JAEUBG010004859">
    <property type="protein sequence ID" value="KAH3679777.1"/>
    <property type="molecule type" value="Genomic_DNA"/>
</dbReference>
<dbReference type="GO" id="GO:0006364">
    <property type="term" value="P:rRNA processing"/>
    <property type="evidence" value="ECO:0007669"/>
    <property type="project" value="TreeGrafter"/>
</dbReference>